<evidence type="ECO:0000256" key="1">
    <source>
        <dbReference type="SAM" id="Phobius"/>
    </source>
</evidence>
<organism evidence="2 3">
    <name type="scientific">Rhodonellum psychrophilum GCM71 = DSM 17998</name>
    <dbReference type="NCBI Taxonomy" id="1123057"/>
    <lineage>
        <taxon>Bacteria</taxon>
        <taxon>Pseudomonadati</taxon>
        <taxon>Bacteroidota</taxon>
        <taxon>Cytophagia</taxon>
        <taxon>Cytophagales</taxon>
        <taxon>Cytophagaceae</taxon>
        <taxon>Rhodonellum</taxon>
    </lineage>
</organism>
<name>U5C127_9BACT</name>
<keyword evidence="1" id="KW-1133">Transmembrane helix</keyword>
<keyword evidence="1" id="KW-0472">Membrane</keyword>
<sequence>MISEVNKRKLSPAFAGLFFCPAINLLIFDSF</sequence>
<protein>
    <submittedName>
        <fullName evidence="2">Uncharacterized protein</fullName>
    </submittedName>
</protein>
<evidence type="ECO:0000313" key="3">
    <source>
        <dbReference type="Proteomes" id="UP000016843"/>
    </source>
</evidence>
<accession>U5C127</accession>
<evidence type="ECO:0000313" key="2">
    <source>
        <dbReference type="EMBL" id="ERM83509.1"/>
    </source>
</evidence>
<keyword evidence="3" id="KW-1185">Reference proteome</keyword>
<dbReference type="Proteomes" id="UP000016843">
    <property type="component" value="Unassembled WGS sequence"/>
</dbReference>
<dbReference type="AlphaFoldDB" id="U5C127"/>
<dbReference type="EMBL" id="AWXR01000012">
    <property type="protein sequence ID" value="ERM83509.1"/>
    <property type="molecule type" value="Genomic_DNA"/>
</dbReference>
<keyword evidence="1" id="KW-0812">Transmembrane</keyword>
<gene>
    <name evidence="2" type="ORF">P872_00090</name>
</gene>
<proteinExistence type="predicted"/>
<comment type="caution">
    <text evidence="2">The sequence shown here is derived from an EMBL/GenBank/DDBJ whole genome shotgun (WGS) entry which is preliminary data.</text>
</comment>
<reference evidence="2 3" key="1">
    <citation type="journal article" date="2013" name="Genome Announc.">
        <title>Draft Genome Sequence of the Psychrophilic and Alkaliphilic Rhodonellum psychrophilum Strain GCM71T.</title>
        <authorList>
            <person name="Hauptmann A.L."/>
            <person name="Glaring M.A."/>
            <person name="Hallin P.F."/>
            <person name="Prieme A."/>
            <person name="Stougaard P."/>
        </authorList>
    </citation>
    <scope>NUCLEOTIDE SEQUENCE [LARGE SCALE GENOMIC DNA]</scope>
    <source>
        <strain evidence="2 3">GCM71</strain>
    </source>
</reference>
<feature type="transmembrane region" description="Helical" evidence="1">
    <location>
        <begin position="12"/>
        <end position="28"/>
    </location>
</feature>